<dbReference type="PANTHER" id="PTHR43017:SF1">
    <property type="entry name" value="ACETYLTRANSFERASE YJL218W-RELATED"/>
    <property type="match status" value="1"/>
</dbReference>
<keyword evidence="7" id="KW-1185">Reference proteome</keyword>
<keyword evidence="4" id="KW-0012">Acyltransferase</keyword>
<dbReference type="OrthoDB" id="25818at2759"/>
<name>A0A976FN82_BRELC</name>
<feature type="domain" description="Maltose/galactoside acetyltransferase" evidence="5">
    <location>
        <begin position="2"/>
        <end position="42"/>
    </location>
</feature>
<dbReference type="GeneID" id="94348802"/>
<evidence type="ECO:0000313" key="7">
    <source>
        <dbReference type="Proteomes" id="UP000294530"/>
    </source>
</evidence>
<dbReference type="AlphaFoldDB" id="A0A976FN82"/>
<evidence type="ECO:0000256" key="1">
    <source>
        <dbReference type="ARBA" id="ARBA00007274"/>
    </source>
</evidence>
<dbReference type="RefSeq" id="XP_067819005.1">
    <property type="nucleotide sequence ID" value="XM_067963131.1"/>
</dbReference>
<keyword evidence="3" id="KW-0677">Repeat</keyword>
<protein>
    <recommendedName>
        <fullName evidence="5">Maltose/galactoside acetyltransferase domain-containing protein</fullName>
    </recommendedName>
</protein>
<gene>
    <name evidence="6" type="ORF">CCR75_005046</name>
</gene>
<evidence type="ECO:0000259" key="5">
    <source>
        <dbReference type="Pfam" id="PF12464"/>
    </source>
</evidence>
<evidence type="ECO:0000256" key="4">
    <source>
        <dbReference type="ARBA" id="ARBA00023315"/>
    </source>
</evidence>
<dbReference type="Pfam" id="PF12464">
    <property type="entry name" value="Mac"/>
    <property type="match status" value="1"/>
</dbReference>
<proteinExistence type="inferred from homology"/>
<dbReference type="InterPro" id="IPR039369">
    <property type="entry name" value="LacA-like"/>
</dbReference>
<accession>A0A976FN82</accession>
<reference evidence="6 7" key="1">
    <citation type="journal article" date="2021" name="Genome Biol.">
        <title>AFLAP: assembly-free linkage analysis pipeline using k-mers from genome sequencing data.</title>
        <authorList>
            <person name="Fletcher K."/>
            <person name="Zhang L."/>
            <person name="Gil J."/>
            <person name="Han R."/>
            <person name="Cavanaugh K."/>
            <person name="Michelmore R."/>
        </authorList>
    </citation>
    <scope>NUCLEOTIDE SEQUENCE [LARGE SCALE GENOMIC DNA]</scope>
    <source>
        <strain evidence="6 7">SF5</strain>
    </source>
</reference>
<dbReference type="Proteomes" id="UP000294530">
    <property type="component" value="Unassembled WGS sequence"/>
</dbReference>
<dbReference type="EMBL" id="SHOA02000016">
    <property type="protein sequence ID" value="TDH69506.1"/>
    <property type="molecule type" value="Genomic_DNA"/>
</dbReference>
<dbReference type="SUPFAM" id="SSF51161">
    <property type="entry name" value="Trimeric LpxA-like enzymes"/>
    <property type="match status" value="1"/>
</dbReference>
<dbReference type="Gene3D" id="2.160.10.10">
    <property type="entry name" value="Hexapeptide repeat proteins"/>
    <property type="match status" value="1"/>
</dbReference>
<comment type="similarity">
    <text evidence="1">Belongs to the transferase hexapeptide repeat family.</text>
</comment>
<evidence type="ECO:0000313" key="6">
    <source>
        <dbReference type="EMBL" id="TDH69506.1"/>
    </source>
</evidence>
<dbReference type="InterPro" id="IPR024688">
    <property type="entry name" value="Mac_dom"/>
</dbReference>
<sequence length="127" mass="14262">MDADLLQTRQEARRLVKIYNELDGAETEEAQEILNKLLGTKGQKCLIEMPFRCDYGSNIRLGDDVCMNYNCVLLDVYAITIGNRVMLAPNVQLYTATHPLGPKARNLGYELGKPITIEDDVWIGGML</sequence>
<dbReference type="GO" id="GO:0008870">
    <property type="term" value="F:galactoside O-acetyltransferase activity"/>
    <property type="evidence" value="ECO:0007669"/>
    <property type="project" value="TreeGrafter"/>
</dbReference>
<keyword evidence="2" id="KW-0808">Transferase</keyword>
<dbReference type="KEGG" id="blac:94348802"/>
<organism evidence="6 7">
    <name type="scientific">Bremia lactucae</name>
    <name type="common">Lettuce downy mildew</name>
    <dbReference type="NCBI Taxonomy" id="4779"/>
    <lineage>
        <taxon>Eukaryota</taxon>
        <taxon>Sar</taxon>
        <taxon>Stramenopiles</taxon>
        <taxon>Oomycota</taxon>
        <taxon>Peronosporomycetes</taxon>
        <taxon>Peronosporales</taxon>
        <taxon>Peronosporaceae</taxon>
        <taxon>Bremia</taxon>
    </lineage>
</organism>
<evidence type="ECO:0000256" key="3">
    <source>
        <dbReference type="ARBA" id="ARBA00022737"/>
    </source>
</evidence>
<dbReference type="PANTHER" id="PTHR43017">
    <property type="entry name" value="GALACTOSIDE O-ACETYLTRANSFERASE"/>
    <property type="match status" value="1"/>
</dbReference>
<dbReference type="CDD" id="cd03357">
    <property type="entry name" value="LbH_MAT_GAT"/>
    <property type="match status" value="1"/>
</dbReference>
<comment type="caution">
    <text evidence="6">The sequence shown here is derived from an EMBL/GenBank/DDBJ whole genome shotgun (WGS) entry which is preliminary data.</text>
</comment>
<evidence type="ECO:0000256" key="2">
    <source>
        <dbReference type="ARBA" id="ARBA00022679"/>
    </source>
</evidence>
<dbReference type="InterPro" id="IPR011004">
    <property type="entry name" value="Trimer_LpxA-like_sf"/>
</dbReference>